<dbReference type="OrthoDB" id="565145at2"/>
<protein>
    <submittedName>
        <fullName evidence="1">Uncharacterized protein</fullName>
    </submittedName>
</protein>
<proteinExistence type="predicted"/>
<dbReference type="Proteomes" id="UP000199459">
    <property type="component" value="Unassembled WGS sequence"/>
</dbReference>
<evidence type="ECO:0000313" key="1">
    <source>
        <dbReference type="EMBL" id="SEN68142.1"/>
    </source>
</evidence>
<reference evidence="1 2" key="1">
    <citation type="submission" date="2016-10" db="EMBL/GenBank/DDBJ databases">
        <authorList>
            <person name="de Groot N.N."/>
        </authorList>
    </citation>
    <scope>NUCLEOTIDE SEQUENCE [LARGE SCALE GENOMIC DNA]</scope>
    <source>
        <strain evidence="1 2">Nm22</strain>
    </source>
</reference>
<dbReference type="AlphaFoldDB" id="A0A1H8IIN7"/>
<dbReference type="RefSeq" id="WP_090634622.1">
    <property type="nucleotide sequence ID" value="NZ_FOCP01000033.1"/>
</dbReference>
<sequence>MDNRKIDITSEGFDDLHLAMQLIWRNAPGGTAKLFRIDKFRPPENPYNHIEKAEDGTPTMILYWTNEGVNDALPLPCPMDLDGSVEVVKSWLKQVDYNDDHDIDGSVKKGWRVFTEQWGHVAGSAYAICAIQPVWALYGK</sequence>
<organism evidence="1 2">
    <name type="scientific">Nitrosomonas marina</name>
    <dbReference type="NCBI Taxonomy" id="917"/>
    <lineage>
        <taxon>Bacteria</taxon>
        <taxon>Pseudomonadati</taxon>
        <taxon>Pseudomonadota</taxon>
        <taxon>Betaproteobacteria</taxon>
        <taxon>Nitrosomonadales</taxon>
        <taxon>Nitrosomonadaceae</taxon>
        <taxon>Nitrosomonas</taxon>
    </lineage>
</organism>
<evidence type="ECO:0000313" key="2">
    <source>
        <dbReference type="Proteomes" id="UP000199459"/>
    </source>
</evidence>
<gene>
    <name evidence="1" type="ORF">SAMN05216325_13313</name>
</gene>
<name>A0A1H8IIN7_9PROT</name>
<accession>A0A1H8IIN7</accession>
<dbReference type="EMBL" id="FOCP01000033">
    <property type="protein sequence ID" value="SEN68142.1"/>
    <property type="molecule type" value="Genomic_DNA"/>
</dbReference>